<accession>A0A1M7U3M1</accession>
<name>A0A1M7U3M1_9FIRM</name>
<dbReference type="EMBL" id="FRDN01000009">
    <property type="protein sequence ID" value="SHN77504.1"/>
    <property type="molecule type" value="Genomic_DNA"/>
</dbReference>
<organism evidence="1 2">
    <name type="scientific">Desulfitobacterium chlororespirans DSM 11544</name>
    <dbReference type="NCBI Taxonomy" id="1121395"/>
    <lineage>
        <taxon>Bacteria</taxon>
        <taxon>Bacillati</taxon>
        <taxon>Bacillota</taxon>
        <taxon>Clostridia</taxon>
        <taxon>Eubacteriales</taxon>
        <taxon>Desulfitobacteriaceae</taxon>
        <taxon>Desulfitobacterium</taxon>
    </lineage>
</organism>
<dbReference type="RefSeq" id="WP_072773266.1">
    <property type="nucleotide sequence ID" value="NZ_FRDN01000009.1"/>
</dbReference>
<dbReference type="Proteomes" id="UP000184010">
    <property type="component" value="Unassembled WGS sequence"/>
</dbReference>
<dbReference type="AlphaFoldDB" id="A0A1M7U3M1"/>
<evidence type="ECO:0000313" key="2">
    <source>
        <dbReference type="Proteomes" id="UP000184010"/>
    </source>
</evidence>
<protein>
    <submittedName>
        <fullName evidence="1">Uncharacterized protein</fullName>
    </submittedName>
</protein>
<sequence>MKKYSGYDKTEAFTGEYEKLQLGGHVCVILKVSVEEKEYGDLMRIGFDIADGPNEGFYDRQFQRKKQNNSDAKWPGMYYQTVRKDDLRYFKGFIQAIEQSNLGYKWDWDEKTLNGKLFGGVFGEEEYVANDGSIKTAVKCFYVRSVEQIRKGVDVPEIKRLKMQGYTGPGTYGHEVSLDDDIPF</sequence>
<evidence type="ECO:0000313" key="1">
    <source>
        <dbReference type="EMBL" id="SHN77504.1"/>
    </source>
</evidence>
<gene>
    <name evidence="1" type="ORF">SAMN02745215_02895</name>
</gene>
<keyword evidence="2" id="KW-1185">Reference proteome</keyword>
<dbReference type="STRING" id="1121395.SAMN02745215_02895"/>
<reference evidence="2" key="1">
    <citation type="submission" date="2016-12" db="EMBL/GenBank/DDBJ databases">
        <authorList>
            <person name="Varghese N."/>
            <person name="Submissions S."/>
        </authorList>
    </citation>
    <scope>NUCLEOTIDE SEQUENCE [LARGE SCALE GENOMIC DNA]</scope>
    <source>
        <strain evidence="2">DSM 11544</strain>
    </source>
</reference>
<proteinExistence type="predicted"/>